<protein>
    <recommendedName>
        <fullName evidence="5">NAC domain-containing protein</fullName>
    </recommendedName>
</protein>
<dbReference type="Gene3D" id="2.170.150.80">
    <property type="entry name" value="NAC domain"/>
    <property type="match status" value="1"/>
</dbReference>
<dbReference type="InterPro" id="IPR036093">
    <property type="entry name" value="NAC_dom_sf"/>
</dbReference>
<evidence type="ECO:0000313" key="6">
    <source>
        <dbReference type="EMBL" id="KAG8388736.1"/>
    </source>
</evidence>
<keyword evidence="4" id="KW-0539">Nucleus</keyword>
<evidence type="ECO:0000313" key="7">
    <source>
        <dbReference type="Proteomes" id="UP000826271"/>
    </source>
</evidence>
<keyword evidence="7" id="KW-1185">Reference proteome</keyword>
<name>A0AAV6Y0K1_9LAMI</name>
<evidence type="ECO:0000256" key="1">
    <source>
        <dbReference type="ARBA" id="ARBA00023015"/>
    </source>
</evidence>
<evidence type="ECO:0000259" key="5">
    <source>
        <dbReference type="PROSITE" id="PS51005"/>
    </source>
</evidence>
<accession>A0AAV6Y0K1</accession>
<dbReference type="Proteomes" id="UP000826271">
    <property type="component" value="Unassembled WGS sequence"/>
</dbReference>
<gene>
    <name evidence="6" type="ORF">BUALT_Bualt02G0156300</name>
</gene>
<dbReference type="AlphaFoldDB" id="A0AAV6Y0K1"/>
<dbReference type="GO" id="GO:0006355">
    <property type="term" value="P:regulation of DNA-templated transcription"/>
    <property type="evidence" value="ECO:0007669"/>
    <property type="project" value="InterPro"/>
</dbReference>
<sequence length="331" mass="38395">MGVRLGNIDSHSTSMSNLKDDKDGLILKKSFLKRINSHDSISNSKLMEDGDGIHTKSLLNSHDSISNSMEGGDGILPIGYRFSPTDKELIIFYLVEKSLSSHNNVPNQVIKDIDAKEFYSKSPDMIVEDICGDQKEREWYFFIYYDKEFFRKQEKLRREDNYSEGDRIIGGKIGFWRSVGKEDPIYDDVGNICAFKIHSSYFSVFPSKKQMKTKKQTRTHWRMEEYILTNKNSDQENPTFSDATYKYPSSNLSLDRELPMDGGKNHEREKLQLVLNRTKRRSSIAWTGRRYNFITSPDHDEALAILDWRLSIWLGGKAQITLLLWSSDRDL</sequence>
<dbReference type="PANTHER" id="PTHR31719">
    <property type="entry name" value="NAC TRANSCRIPTION FACTOR 56"/>
    <property type="match status" value="1"/>
</dbReference>
<comment type="caution">
    <text evidence="6">The sequence shown here is derived from an EMBL/GenBank/DDBJ whole genome shotgun (WGS) entry which is preliminary data.</text>
</comment>
<proteinExistence type="predicted"/>
<keyword evidence="2" id="KW-0238">DNA-binding</keyword>
<dbReference type="InterPro" id="IPR003441">
    <property type="entry name" value="NAC-dom"/>
</dbReference>
<feature type="domain" description="NAC" evidence="5">
    <location>
        <begin position="76"/>
        <end position="246"/>
    </location>
</feature>
<dbReference type="Pfam" id="PF02365">
    <property type="entry name" value="NAM"/>
    <property type="match status" value="1"/>
</dbReference>
<evidence type="ECO:0000256" key="3">
    <source>
        <dbReference type="ARBA" id="ARBA00023163"/>
    </source>
</evidence>
<dbReference type="PROSITE" id="PS51005">
    <property type="entry name" value="NAC"/>
    <property type="match status" value="1"/>
</dbReference>
<organism evidence="6 7">
    <name type="scientific">Buddleja alternifolia</name>
    <dbReference type="NCBI Taxonomy" id="168488"/>
    <lineage>
        <taxon>Eukaryota</taxon>
        <taxon>Viridiplantae</taxon>
        <taxon>Streptophyta</taxon>
        <taxon>Embryophyta</taxon>
        <taxon>Tracheophyta</taxon>
        <taxon>Spermatophyta</taxon>
        <taxon>Magnoliopsida</taxon>
        <taxon>eudicotyledons</taxon>
        <taxon>Gunneridae</taxon>
        <taxon>Pentapetalae</taxon>
        <taxon>asterids</taxon>
        <taxon>lamiids</taxon>
        <taxon>Lamiales</taxon>
        <taxon>Scrophulariaceae</taxon>
        <taxon>Buddlejeae</taxon>
        <taxon>Buddleja</taxon>
    </lineage>
</organism>
<evidence type="ECO:0000256" key="2">
    <source>
        <dbReference type="ARBA" id="ARBA00023125"/>
    </source>
</evidence>
<dbReference type="EMBL" id="WHWC01000002">
    <property type="protein sequence ID" value="KAG8388736.1"/>
    <property type="molecule type" value="Genomic_DNA"/>
</dbReference>
<dbReference type="GO" id="GO:0003677">
    <property type="term" value="F:DNA binding"/>
    <property type="evidence" value="ECO:0007669"/>
    <property type="project" value="UniProtKB-KW"/>
</dbReference>
<dbReference type="GO" id="GO:0048731">
    <property type="term" value="P:system development"/>
    <property type="evidence" value="ECO:0007669"/>
    <property type="project" value="TreeGrafter"/>
</dbReference>
<reference evidence="6" key="1">
    <citation type="submission" date="2019-10" db="EMBL/GenBank/DDBJ databases">
        <authorList>
            <person name="Zhang R."/>
            <person name="Pan Y."/>
            <person name="Wang J."/>
            <person name="Ma R."/>
            <person name="Yu S."/>
        </authorList>
    </citation>
    <scope>NUCLEOTIDE SEQUENCE</scope>
    <source>
        <strain evidence="6">LA-IB0</strain>
        <tissue evidence="6">Leaf</tissue>
    </source>
</reference>
<dbReference type="SUPFAM" id="SSF101941">
    <property type="entry name" value="NAC domain"/>
    <property type="match status" value="1"/>
</dbReference>
<evidence type="ECO:0000256" key="4">
    <source>
        <dbReference type="ARBA" id="ARBA00023242"/>
    </source>
</evidence>
<keyword evidence="1" id="KW-0805">Transcription regulation</keyword>
<keyword evidence="3" id="KW-0804">Transcription</keyword>
<dbReference type="PANTHER" id="PTHR31719:SF123">
    <property type="entry name" value="NAC DOMAIN-CONTAINING PROTEIN"/>
    <property type="match status" value="1"/>
</dbReference>